<organism evidence="7 8">
    <name type="scientific">Tranquillimonas alkanivorans</name>
    <dbReference type="NCBI Taxonomy" id="441119"/>
    <lineage>
        <taxon>Bacteria</taxon>
        <taxon>Pseudomonadati</taxon>
        <taxon>Pseudomonadota</taxon>
        <taxon>Alphaproteobacteria</taxon>
        <taxon>Rhodobacterales</taxon>
        <taxon>Roseobacteraceae</taxon>
        <taxon>Tranquillimonas</taxon>
    </lineage>
</organism>
<accession>A0A1I5TJK1</accession>
<dbReference type="EMBL" id="FOXA01000013">
    <property type="protein sequence ID" value="SFP82546.1"/>
    <property type="molecule type" value="Genomic_DNA"/>
</dbReference>
<keyword evidence="8" id="KW-1185">Reference proteome</keyword>
<dbReference type="Gene3D" id="3.30.43.10">
    <property type="entry name" value="Uridine Diphospho-n-acetylenolpyruvylglucosamine Reductase, domain 2"/>
    <property type="match status" value="1"/>
</dbReference>
<evidence type="ECO:0000256" key="1">
    <source>
        <dbReference type="ARBA" id="ARBA00001974"/>
    </source>
</evidence>
<comment type="cofactor">
    <cofactor evidence="1">
        <name>FAD</name>
        <dbReference type="ChEBI" id="CHEBI:57692"/>
    </cofactor>
</comment>
<feature type="domain" description="FAD-binding PCMH-type" evidence="6">
    <location>
        <begin position="50"/>
        <end position="220"/>
    </location>
</feature>
<dbReference type="PROSITE" id="PS00862">
    <property type="entry name" value="OX2_COVAL_FAD"/>
    <property type="match status" value="1"/>
</dbReference>
<evidence type="ECO:0000256" key="2">
    <source>
        <dbReference type="ARBA" id="ARBA00005466"/>
    </source>
</evidence>
<evidence type="ECO:0000256" key="4">
    <source>
        <dbReference type="ARBA" id="ARBA00022827"/>
    </source>
</evidence>
<dbReference type="SUPFAM" id="SSF56176">
    <property type="entry name" value="FAD-binding/transporter-associated domain-like"/>
    <property type="match status" value="1"/>
</dbReference>
<keyword evidence="3" id="KW-0285">Flavoprotein</keyword>
<evidence type="ECO:0000313" key="7">
    <source>
        <dbReference type="EMBL" id="SFP82546.1"/>
    </source>
</evidence>
<keyword evidence="5" id="KW-0560">Oxidoreductase</keyword>
<dbReference type="Pfam" id="PF01565">
    <property type="entry name" value="FAD_binding_4"/>
    <property type="match status" value="1"/>
</dbReference>
<proteinExistence type="inferred from homology"/>
<dbReference type="RefSeq" id="WP_093423909.1">
    <property type="nucleotide sequence ID" value="NZ_FOXA01000013.1"/>
</dbReference>
<evidence type="ECO:0000256" key="3">
    <source>
        <dbReference type="ARBA" id="ARBA00022630"/>
    </source>
</evidence>
<dbReference type="InterPro" id="IPR016166">
    <property type="entry name" value="FAD-bd_PCMH"/>
</dbReference>
<dbReference type="GO" id="GO:0016491">
    <property type="term" value="F:oxidoreductase activity"/>
    <property type="evidence" value="ECO:0007669"/>
    <property type="project" value="UniProtKB-KW"/>
</dbReference>
<dbReference type="InterPro" id="IPR012951">
    <property type="entry name" value="BBE"/>
</dbReference>
<dbReference type="STRING" id="441119.SAMN04488047_113133"/>
<gene>
    <name evidence="7" type="ORF">SAMN04488047_113133</name>
</gene>
<comment type="similarity">
    <text evidence="2">Belongs to the oxygen-dependent FAD-linked oxidoreductase family.</text>
</comment>
<evidence type="ECO:0000259" key="6">
    <source>
        <dbReference type="PROSITE" id="PS51387"/>
    </source>
</evidence>
<dbReference type="InterPro" id="IPR006094">
    <property type="entry name" value="Oxid_FAD_bind_N"/>
</dbReference>
<dbReference type="InterPro" id="IPR050416">
    <property type="entry name" value="FAD-linked_Oxidoreductase"/>
</dbReference>
<dbReference type="Gene3D" id="3.30.465.10">
    <property type="match status" value="1"/>
</dbReference>
<dbReference type="AlphaFoldDB" id="A0A1I5TJK1"/>
<reference evidence="7 8" key="1">
    <citation type="submission" date="2016-10" db="EMBL/GenBank/DDBJ databases">
        <authorList>
            <person name="de Groot N.N."/>
        </authorList>
    </citation>
    <scope>NUCLEOTIDE SEQUENCE [LARGE SCALE GENOMIC DNA]</scope>
    <source>
        <strain evidence="7 8">DSM 19547</strain>
    </source>
</reference>
<sequence>METELQTLDGSKRAIPHETIAEMTAGLRGTAATVGQPGYEEARTIWNAMVDRRPGLVIRARGVTDIVAAVNFARDNGLLIAVRSGGHQIGGFAVADGALQLDLSEMRSVHVDPVGRTARVEPGATLGDVDAATQLFGLAVPTGINSSTGIAGLTLGGGFGWLTRKYGMTVDNLLSADVATADGSLLRVSPDEHPDLFWAIRGGGGNFGVVTSFEFRLHEIGTQVLSGLLIHPIEDAVDLLRGMRGICASAPDELTVWAVLRKAPPLPFLPEEWHGRGVMIFAACYTGDMAEGERATQDLRALGKPIVDFIAPHPFTAWQAAFDPLLTPGARNYWKSHDFLDLEDETITAVLNAMENLPDPQCEVFIAQIGGAMARVAPDATAFAHRAAHYTMNVHTRWDDADKDAACLAWARDLFAKTASQATGSVYVNFMPDDDGDRIGGAYGANIARLREVKATYDPGNLFRVNHNIMPAADVKAAQ</sequence>
<evidence type="ECO:0000313" key="8">
    <source>
        <dbReference type="Proteomes" id="UP000199356"/>
    </source>
</evidence>
<dbReference type="GO" id="GO:0071949">
    <property type="term" value="F:FAD binding"/>
    <property type="evidence" value="ECO:0007669"/>
    <property type="project" value="InterPro"/>
</dbReference>
<dbReference type="PANTHER" id="PTHR42973">
    <property type="entry name" value="BINDING OXIDOREDUCTASE, PUTATIVE (AFU_ORTHOLOGUE AFUA_1G17690)-RELATED"/>
    <property type="match status" value="1"/>
</dbReference>
<dbReference type="InterPro" id="IPR016167">
    <property type="entry name" value="FAD-bd_PCMH_sub1"/>
</dbReference>
<evidence type="ECO:0000256" key="5">
    <source>
        <dbReference type="ARBA" id="ARBA00023002"/>
    </source>
</evidence>
<name>A0A1I5TJK1_9RHOB</name>
<dbReference type="Pfam" id="PF08031">
    <property type="entry name" value="BBE"/>
    <property type="match status" value="1"/>
</dbReference>
<dbReference type="PANTHER" id="PTHR42973:SF39">
    <property type="entry name" value="FAD-BINDING PCMH-TYPE DOMAIN-CONTAINING PROTEIN"/>
    <property type="match status" value="1"/>
</dbReference>
<dbReference type="InterPro" id="IPR036318">
    <property type="entry name" value="FAD-bd_PCMH-like_sf"/>
</dbReference>
<dbReference type="PROSITE" id="PS51387">
    <property type="entry name" value="FAD_PCMH"/>
    <property type="match status" value="1"/>
</dbReference>
<dbReference type="InterPro" id="IPR016169">
    <property type="entry name" value="FAD-bd_PCMH_sub2"/>
</dbReference>
<dbReference type="OrthoDB" id="9775082at2"/>
<protein>
    <submittedName>
        <fullName evidence="7">FAD/FMN-containing dehydrogenase</fullName>
    </submittedName>
</protein>
<dbReference type="Gene3D" id="3.40.462.20">
    <property type="match status" value="1"/>
</dbReference>
<dbReference type="Proteomes" id="UP000199356">
    <property type="component" value="Unassembled WGS sequence"/>
</dbReference>
<dbReference type="InterPro" id="IPR006093">
    <property type="entry name" value="Oxy_OxRdtase_FAD_BS"/>
</dbReference>
<keyword evidence="4" id="KW-0274">FAD</keyword>